<proteinExistence type="predicted"/>
<dbReference type="EMBL" id="JAHRIP010013085">
    <property type="protein sequence ID" value="MEQ2285333.1"/>
    <property type="molecule type" value="Genomic_DNA"/>
</dbReference>
<sequence length="108" mass="11601">MLCQLLLMSVRMSVNQSTGYTPHELQTGRVFPGPAQHISGQTGESAQLSSNTFFNELQTLAAEFSRGPEGKRGSPVVPGVNWVSLKVIIKPGTQIHSPVPSPGKNIFV</sequence>
<keyword evidence="2" id="KW-1185">Reference proteome</keyword>
<dbReference type="Proteomes" id="UP001469553">
    <property type="component" value="Unassembled WGS sequence"/>
</dbReference>
<reference evidence="1 2" key="1">
    <citation type="submission" date="2021-06" db="EMBL/GenBank/DDBJ databases">
        <authorList>
            <person name="Palmer J.M."/>
        </authorList>
    </citation>
    <scope>NUCLEOTIDE SEQUENCE [LARGE SCALE GENOMIC DNA]</scope>
    <source>
        <strain evidence="1 2">AS_MEX2019</strain>
        <tissue evidence="1">Muscle</tissue>
    </source>
</reference>
<protein>
    <submittedName>
        <fullName evidence="1">Uncharacterized protein</fullName>
    </submittedName>
</protein>
<gene>
    <name evidence="1" type="ORF">AMECASPLE_030621</name>
</gene>
<organism evidence="1 2">
    <name type="scientific">Ameca splendens</name>
    <dbReference type="NCBI Taxonomy" id="208324"/>
    <lineage>
        <taxon>Eukaryota</taxon>
        <taxon>Metazoa</taxon>
        <taxon>Chordata</taxon>
        <taxon>Craniata</taxon>
        <taxon>Vertebrata</taxon>
        <taxon>Euteleostomi</taxon>
        <taxon>Actinopterygii</taxon>
        <taxon>Neopterygii</taxon>
        <taxon>Teleostei</taxon>
        <taxon>Neoteleostei</taxon>
        <taxon>Acanthomorphata</taxon>
        <taxon>Ovalentaria</taxon>
        <taxon>Atherinomorphae</taxon>
        <taxon>Cyprinodontiformes</taxon>
        <taxon>Goodeidae</taxon>
        <taxon>Ameca</taxon>
    </lineage>
</organism>
<comment type="caution">
    <text evidence="1">The sequence shown here is derived from an EMBL/GenBank/DDBJ whole genome shotgun (WGS) entry which is preliminary data.</text>
</comment>
<name>A0ABV0XVD8_9TELE</name>
<accession>A0ABV0XVD8</accession>
<evidence type="ECO:0000313" key="2">
    <source>
        <dbReference type="Proteomes" id="UP001469553"/>
    </source>
</evidence>
<evidence type="ECO:0000313" key="1">
    <source>
        <dbReference type="EMBL" id="MEQ2285333.1"/>
    </source>
</evidence>